<comment type="similarity">
    <text evidence="3 14">Belongs to the Nth/MutY family.</text>
</comment>
<keyword evidence="8 14" id="KW-0227">DNA damage</keyword>
<dbReference type="InterPro" id="IPR044298">
    <property type="entry name" value="MIG/MutY"/>
</dbReference>
<evidence type="ECO:0000256" key="13">
    <source>
        <dbReference type="ARBA" id="ARBA00023295"/>
    </source>
</evidence>
<keyword evidence="18" id="KW-1185">Reference proteome</keyword>
<keyword evidence="10 14" id="KW-0408">Iron</keyword>
<dbReference type="GO" id="GO:0034039">
    <property type="term" value="F:8-oxo-7,8-dihydroguanine DNA N-glycosylase activity"/>
    <property type="evidence" value="ECO:0007669"/>
    <property type="project" value="TreeGrafter"/>
</dbReference>
<dbReference type="GO" id="GO:0051539">
    <property type="term" value="F:4 iron, 4 sulfur cluster binding"/>
    <property type="evidence" value="ECO:0007669"/>
    <property type="project" value="UniProtKB-UniRule"/>
</dbReference>
<evidence type="ECO:0000256" key="3">
    <source>
        <dbReference type="ARBA" id="ARBA00008343"/>
    </source>
</evidence>
<evidence type="ECO:0000313" key="18">
    <source>
        <dbReference type="Proteomes" id="UP000287336"/>
    </source>
</evidence>
<dbReference type="GO" id="GO:0035485">
    <property type="term" value="F:adenine/guanine mispair binding"/>
    <property type="evidence" value="ECO:0007669"/>
    <property type="project" value="TreeGrafter"/>
</dbReference>
<gene>
    <name evidence="17" type="ORF">ELY33_00085</name>
</gene>
<dbReference type="Proteomes" id="UP000287336">
    <property type="component" value="Unassembled WGS sequence"/>
</dbReference>
<dbReference type="InterPro" id="IPR000445">
    <property type="entry name" value="HhH_motif"/>
</dbReference>
<dbReference type="Gene3D" id="3.90.79.10">
    <property type="entry name" value="Nucleoside Triphosphate Pyrophosphohydrolase"/>
    <property type="match status" value="1"/>
</dbReference>
<comment type="function">
    <text evidence="2">Adenine glycosylase active on G-A mispairs. MutY also corrects error-prone DNA synthesis past GO lesions which are due to the oxidatively damaged form of guanine: 7,8-dihydro-8-oxoguanine (8-oxo-dGTP).</text>
</comment>
<protein>
    <recommendedName>
        <fullName evidence="5 14">Adenine DNA glycosylase</fullName>
        <ecNumber evidence="4 14">3.2.2.31</ecNumber>
    </recommendedName>
</protein>
<keyword evidence="12" id="KW-0234">DNA repair</keyword>
<dbReference type="NCBIfam" id="TIGR01084">
    <property type="entry name" value="mutY"/>
    <property type="match status" value="1"/>
</dbReference>
<dbReference type="OrthoDB" id="9802365at2"/>
<comment type="caution">
    <text evidence="17">The sequence shown here is derived from an EMBL/GenBank/DDBJ whole genome shotgun (WGS) entry which is preliminary data.</text>
</comment>
<feature type="region of interest" description="Disordered" evidence="15">
    <location>
        <begin position="136"/>
        <end position="160"/>
    </location>
</feature>
<dbReference type="PANTHER" id="PTHR42944">
    <property type="entry name" value="ADENINE DNA GLYCOSYLASE"/>
    <property type="match status" value="1"/>
</dbReference>
<evidence type="ECO:0000256" key="14">
    <source>
        <dbReference type="RuleBase" id="RU365096"/>
    </source>
</evidence>
<dbReference type="SMART" id="SM00478">
    <property type="entry name" value="ENDO3c"/>
    <property type="match status" value="1"/>
</dbReference>
<dbReference type="InterPro" id="IPR029119">
    <property type="entry name" value="MutY_C"/>
</dbReference>
<dbReference type="GO" id="GO:0032357">
    <property type="term" value="F:oxidized purine DNA binding"/>
    <property type="evidence" value="ECO:0007669"/>
    <property type="project" value="TreeGrafter"/>
</dbReference>
<accession>A0A3S1DV68</accession>
<dbReference type="InterPro" id="IPR005760">
    <property type="entry name" value="A/G_AdeGlyc_MutY"/>
</dbReference>
<dbReference type="GO" id="GO:0000701">
    <property type="term" value="F:purine-specific mismatch base pair DNA N-glycosylase activity"/>
    <property type="evidence" value="ECO:0007669"/>
    <property type="project" value="UniProtKB-EC"/>
</dbReference>
<keyword evidence="7" id="KW-0479">Metal-binding</keyword>
<evidence type="ECO:0000256" key="11">
    <source>
        <dbReference type="ARBA" id="ARBA00023014"/>
    </source>
</evidence>
<dbReference type="SUPFAM" id="SSF48150">
    <property type="entry name" value="DNA-glycosylase"/>
    <property type="match status" value="1"/>
</dbReference>
<organism evidence="17 18">
    <name type="scientific">Vreelandella andesensis</name>
    <dbReference type="NCBI Taxonomy" id="447567"/>
    <lineage>
        <taxon>Bacteria</taxon>
        <taxon>Pseudomonadati</taxon>
        <taxon>Pseudomonadota</taxon>
        <taxon>Gammaproteobacteria</taxon>
        <taxon>Oceanospirillales</taxon>
        <taxon>Halomonadaceae</taxon>
        <taxon>Vreelandella</taxon>
    </lineage>
</organism>
<keyword evidence="13 14" id="KW-0326">Glycosidase</keyword>
<dbReference type="PANTHER" id="PTHR42944:SF1">
    <property type="entry name" value="ADENINE DNA GLYCOSYLASE"/>
    <property type="match status" value="1"/>
</dbReference>
<dbReference type="FunFam" id="1.10.340.30:FF:000002">
    <property type="entry name" value="Adenine DNA glycosylase"/>
    <property type="match status" value="1"/>
</dbReference>
<dbReference type="GO" id="GO:0046872">
    <property type="term" value="F:metal ion binding"/>
    <property type="evidence" value="ECO:0007669"/>
    <property type="project" value="UniProtKB-UniRule"/>
</dbReference>
<dbReference type="InterPro" id="IPR023170">
    <property type="entry name" value="HhH_base_excis_C"/>
</dbReference>
<dbReference type="Pfam" id="PF00730">
    <property type="entry name" value="HhH-GPD"/>
    <property type="match status" value="1"/>
</dbReference>
<evidence type="ECO:0000256" key="15">
    <source>
        <dbReference type="SAM" id="MobiDB-lite"/>
    </source>
</evidence>
<dbReference type="InterPro" id="IPR003265">
    <property type="entry name" value="HhH-GPD_domain"/>
</dbReference>
<dbReference type="Pfam" id="PF14815">
    <property type="entry name" value="NUDIX_4"/>
    <property type="match status" value="1"/>
</dbReference>
<dbReference type="AlphaFoldDB" id="A0A3S1DV68"/>
<evidence type="ECO:0000256" key="5">
    <source>
        <dbReference type="ARBA" id="ARBA00022023"/>
    </source>
</evidence>
<dbReference type="RefSeq" id="WP_126942154.1">
    <property type="nucleotide sequence ID" value="NZ_RZHG01000001.1"/>
</dbReference>
<dbReference type="SUPFAM" id="SSF55811">
    <property type="entry name" value="Nudix"/>
    <property type="match status" value="1"/>
</dbReference>
<keyword evidence="6" id="KW-0004">4Fe-4S</keyword>
<dbReference type="InterPro" id="IPR015797">
    <property type="entry name" value="NUDIX_hydrolase-like_dom_sf"/>
</dbReference>
<dbReference type="CDD" id="cd03431">
    <property type="entry name" value="NUDIX_DNA_Glycosylase_C-MutY"/>
    <property type="match status" value="1"/>
</dbReference>
<dbReference type="CDD" id="cd00056">
    <property type="entry name" value="ENDO3c"/>
    <property type="match status" value="1"/>
</dbReference>
<evidence type="ECO:0000256" key="8">
    <source>
        <dbReference type="ARBA" id="ARBA00022763"/>
    </source>
</evidence>
<reference evidence="17 18" key="1">
    <citation type="submission" date="2018-12" db="EMBL/GenBank/DDBJ databases">
        <title>three novel Halomonas strain isolated from plants.</title>
        <authorList>
            <person name="Sun C."/>
        </authorList>
    </citation>
    <scope>NUCLEOTIDE SEQUENCE [LARGE SCALE GENOMIC DNA]</scope>
    <source>
        <strain evidence="17 18">DSM 19434</strain>
    </source>
</reference>
<keyword evidence="11" id="KW-0411">Iron-sulfur</keyword>
<dbReference type="InterPro" id="IPR011257">
    <property type="entry name" value="DNA_glycosylase"/>
</dbReference>
<evidence type="ECO:0000256" key="1">
    <source>
        <dbReference type="ARBA" id="ARBA00000843"/>
    </source>
</evidence>
<evidence type="ECO:0000256" key="4">
    <source>
        <dbReference type="ARBA" id="ARBA00012045"/>
    </source>
</evidence>
<dbReference type="Gene3D" id="1.10.340.30">
    <property type="entry name" value="Hypothetical protein, domain 2"/>
    <property type="match status" value="1"/>
</dbReference>
<dbReference type="Gene3D" id="1.10.1670.10">
    <property type="entry name" value="Helix-hairpin-Helix base-excision DNA repair enzymes (C-terminal)"/>
    <property type="match status" value="1"/>
</dbReference>
<dbReference type="GO" id="GO:0006284">
    <property type="term" value="P:base-excision repair"/>
    <property type="evidence" value="ECO:0007669"/>
    <property type="project" value="UniProtKB-UniRule"/>
</dbReference>
<evidence type="ECO:0000256" key="7">
    <source>
        <dbReference type="ARBA" id="ARBA00022723"/>
    </source>
</evidence>
<proteinExistence type="inferred from homology"/>
<dbReference type="EMBL" id="RZHG01000001">
    <property type="protein sequence ID" value="RUR34940.1"/>
    <property type="molecule type" value="Genomic_DNA"/>
</dbReference>
<evidence type="ECO:0000256" key="9">
    <source>
        <dbReference type="ARBA" id="ARBA00022801"/>
    </source>
</evidence>
<evidence type="ECO:0000256" key="2">
    <source>
        <dbReference type="ARBA" id="ARBA00002933"/>
    </source>
</evidence>
<dbReference type="GO" id="GO:0006298">
    <property type="term" value="P:mismatch repair"/>
    <property type="evidence" value="ECO:0007669"/>
    <property type="project" value="TreeGrafter"/>
</dbReference>
<comment type="cofactor">
    <cofactor evidence="14">
        <name>[4Fe-4S] cluster</name>
        <dbReference type="ChEBI" id="CHEBI:49883"/>
    </cofactor>
    <text evidence="14">Binds 1 [4Fe-4S] cluster.</text>
</comment>
<evidence type="ECO:0000256" key="12">
    <source>
        <dbReference type="ARBA" id="ARBA00023204"/>
    </source>
</evidence>
<evidence type="ECO:0000256" key="6">
    <source>
        <dbReference type="ARBA" id="ARBA00022485"/>
    </source>
</evidence>
<evidence type="ECO:0000313" key="17">
    <source>
        <dbReference type="EMBL" id="RUR34940.1"/>
    </source>
</evidence>
<sequence>MADMPTPCLAAEEFQRRLLNWFDQYGRHDLPWQTPRSAYRVWVSEIMLQQTQVATVIPYFERFMARFPTLEALANAPQDDVLHLWTGLGYYARARNLHKAAQVALEDHDGELPTTSVEALMALPGIGRSTAGAIIAQSSDKQSSDKQRSDKQIPGQQAAILDGNVKRSMTRLHAVSGWPGKPAVERSLWALAEYYTPDTRLADYTQAIMDFGATLCKRSKPHCLICPFNDVCRAYAQGEPQRFPESKPKKTLPTRETIMLMLRDRQGRVWLERRPPSGLWGGLWSLPQFERHGDLNDWLADHVVAPERHAPLVSFTHTFSHFRLSITPQPVNCDRLNGVREDGVWYDVNDPPTLGLAAPVKSLLSQLATFTLDPAPGPSR</sequence>
<feature type="compositionally biased region" description="Basic and acidic residues" evidence="15">
    <location>
        <begin position="142"/>
        <end position="151"/>
    </location>
</feature>
<evidence type="ECO:0000256" key="10">
    <source>
        <dbReference type="ARBA" id="ARBA00023004"/>
    </source>
</evidence>
<dbReference type="Pfam" id="PF00633">
    <property type="entry name" value="HHH"/>
    <property type="match status" value="1"/>
</dbReference>
<dbReference type="EC" id="3.2.2.31" evidence="4 14"/>
<dbReference type="NCBIfam" id="NF008132">
    <property type="entry name" value="PRK10880.1"/>
    <property type="match status" value="1"/>
</dbReference>
<comment type="catalytic activity">
    <reaction evidence="1 14">
        <text>Hydrolyzes free adenine bases from 7,8-dihydro-8-oxoguanine:adenine mismatched double-stranded DNA, leaving an apurinic site.</text>
        <dbReference type="EC" id="3.2.2.31"/>
    </reaction>
</comment>
<name>A0A3S1DV68_9GAMM</name>
<evidence type="ECO:0000259" key="16">
    <source>
        <dbReference type="SMART" id="SM00478"/>
    </source>
</evidence>
<feature type="domain" description="HhH-GPD" evidence="16">
    <location>
        <begin position="47"/>
        <end position="214"/>
    </location>
</feature>
<keyword evidence="9" id="KW-0378">Hydrolase</keyword>